<comment type="caution">
    <text evidence="1">The sequence shown here is derived from an EMBL/GenBank/DDBJ whole genome shotgun (WGS) entry which is preliminary data.</text>
</comment>
<evidence type="ECO:0000313" key="2">
    <source>
        <dbReference type="Proteomes" id="UP000308836"/>
    </source>
</evidence>
<name>A0AC61R9E5_9FIRM</name>
<keyword evidence="1" id="KW-0378">Hydrolase</keyword>
<evidence type="ECO:0000313" key="1">
    <source>
        <dbReference type="EMBL" id="TGY66748.1"/>
    </source>
</evidence>
<accession>A0AC61R9E5</accession>
<dbReference type="EMBL" id="SRYG01000004">
    <property type="protein sequence ID" value="TGY66748.1"/>
    <property type="molecule type" value="Genomic_DNA"/>
</dbReference>
<sequence>MGDLMLWKFKKRPVVVTVHGFGARTSHEMDDLAAFLKQNHYDVVQFNLYDINDPTDANIKAWIERAEQALQNAFRKTDEVYLLGFSMGGVIASYLATLFPVKCLILVAPAFHYINLQMAKTATKKTFSSSSSSSKVSPSRAQTKAFTEIVNMYKESIAHIECPVLILHGTKDEVIDYSSSVSEYKRIPHERKRLLLVEGAPHRMLYTKAFENTAFQIILAMLQGKLL</sequence>
<protein>
    <submittedName>
        <fullName evidence="1">Alpha/beta fold hydrolase</fullName>
    </submittedName>
</protein>
<reference evidence="1" key="1">
    <citation type="submission" date="2019-04" db="EMBL/GenBank/DDBJ databases">
        <title>Microbes associate with the intestines of laboratory mice.</title>
        <authorList>
            <person name="Navarre W."/>
            <person name="Wong E."/>
            <person name="Huang K."/>
            <person name="Tropini C."/>
            <person name="Ng K."/>
            <person name="Yu B."/>
        </authorList>
    </citation>
    <scope>NUCLEOTIDE SEQUENCE</scope>
    <source>
        <strain evidence="1">NM09_H32</strain>
    </source>
</reference>
<dbReference type="Proteomes" id="UP000308836">
    <property type="component" value="Unassembled WGS sequence"/>
</dbReference>
<proteinExistence type="predicted"/>
<gene>
    <name evidence="1" type="ORF">E5336_02880</name>
</gene>
<keyword evidence="2" id="KW-1185">Reference proteome</keyword>
<organism evidence="1 2">
    <name type="scientific">Dubosiella muris</name>
    <dbReference type="NCBI Taxonomy" id="3038133"/>
    <lineage>
        <taxon>Bacteria</taxon>
        <taxon>Bacillati</taxon>
        <taxon>Bacillota</taxon>
        <taxon>Erysipelotrichia</taxon>
        <taxon>Erysipelotrichales</taxon>
        <taxon>Erysipelotrichaceae</taxon>
        <taxon>Dubosiella</taxon>
    </lineage>
</organism>